<dbReference type="Proteomes" id="UP000001542">
    <property type="component" value="Unassembled WGS sequence"/>
</dbReference>
<feature type="region of interest" description="Disordered" evidence="1">
    <location>
        <begin position="52"/>
        <end position="133"/>
    </location>
</feature>
<sequence length="332" mass="39440">MSTSASEELKSEISYDEEESSAIDVKKILESLNISYEEEEEEKSEILNIQDTLNTENQKNSNAEVKKQEKPHEKTYFAHRYETGITKTPKRRKFKPIKPRNESQSLSAPNSPNPRRLSIHEKPSLPPKQDPVQHENHNYAVISNESFMRLNKGYKSNIRPKRFSVDDYIPEPPLRIVEKIPKCYRDTEERYERNGQETRNRYAPEVPTIDSYLQKDFKPSYHTKAEKIKEEYTRQKILKQQRAEMVEKLNQDMRKASMEEAKMKMKNRPSRPRPIDNPEKKLRDLRTNMRNNYESYMNFVNGMKDNISKRQCLLERLENQFMANQQISDDEE</sequence>
<gene>
    <name evidence="2" type="ORF">TVAG_140940</name>
</gene>
<dbReference type="RefSeq" id="XP_001309535.1">
    <property type="nucleotide sequence ID" value="XM_001309534.1"/>
</dbReference>
<evidence type="ECO:0000256" key="1">
    <source>
        <dbReference type="SAM" id="MobiDB-lite"/>
    </source>
</evidence>
<evidence type="ECO:0000313" key="2">
    <source>
        <dbReference type="EMBL" id="EAX96605.1"/>
    </source>
</evidence>
<dbReference type="VEuPathDB" id="TrichDB:TVAGG3_0603850"/>
<dbReference type="VEuPathDB" id="TrichDB:TVAG_140940"/>
<accession>A2FER8</accession>
<dbReference type="EMBL" id="DS113751">
    <property type="protein sequence ID" value="EAX96605.1"/>
    <property type="molecule type" value="Genomic_DNA"/>
</dbReference>
<feature type="compositionally biased region" description="Basic and acidic residues" evidence="1">
    <location>
        <begin position="64"/>
        <end position="82"/>
    </location>
</feature>
<dbReference type="InParanoid" id="A2FER8"/>
<evidence type="ECO:0000313" key="3">
    <source>
        <dbReference type="Proteomes" id="UP000001542"/>
    </source>
</evidence>
<dbReference type="AlphaFoldDB" id="A2FER8"/>
<dbReference type="KEGG" id="tva:4754378"/>
<feature type="region of interest" description="Disordered" evidence="1">
    <location>
        <begin position="262"/>
        <end position="281"/>
    </location>
</feature>
<feature type="region of interest" description="Disordered" evidence="1">
    <location>
        <begin position="1"/>
        <end position="21"/>
    </location>
</feature>
<name>A2FER8_TRIV3</name>
<reference evidence="2" key="2">
    <citation type="journal article" date="2007" name="Science">
        <title>Draft genome sequence of the sexually transmitted pathogen Trichomonas vaginalis.</title>
        <authorList>
            <person name="Carlton J.M."/>
            <person name="Hirt R.P."/>
            <person name="Silva J.C."/>
            <person name="Delcher A.L."/>
            <person name="Schatz M."/>
            <person name="Zhao Q."/>
            <person name="Wortman J.R."/>
            <person name="Bidwell S.L."/>
            <person name="Alsmark U.C.M."/>
            <person name="Besteiro S."/>
            <person name="Sicheritz-Ponten T."/>
            <person name="Noel C.J."/>
            <person name="Dacks J.B."/>
            <person name="Foster P.G."/>
            <person name="Simillion C."/>
            <person name="Van de Peer Y."/>
            <person name="Miranda-Saavedra D."/>
            <person name="Barton G.J."/>
            <person name="Westrop G.D."/>
            <person name="Mueller S."/>
            <person name="Dessi D."/>
            <person name="Fiori P.L."/>
            <person name="Ren Q."/>
            <person name="Paulsen I."/>
            <person name="Zhang H."/>
            <person name="Bastida-Corcuera F.D."/>
            <person name="Simoes-Barbosa A."/>
            <person name="Brown M.T."/>
            <person name="Hayes R.D."/>
            <person name="Mukherjee M."/>
            <person name="Okumura C.Y."/>
            <person name="Schneider R."/>
            <person name="Smith A.J."/>
            <person name="Vanacova S."/>
            <person name="Villalvazo M."/>
            <person name="Haas B.J."/>
            <person name="Pertea M."/>
            <person name="Feldblyum T.V."/>
            <person name="Utterback T.R."/>
            <person name="Shu C.L."/>
            <person name="Osoegawa K."/>
            <person name="de Jong P.J."/>
            <person name="Hrdy I."/>
            <person name="Horvathova L."/>
            <person name="Zubacova Z."/>
            <person name="Dolezal P."/>
            <person name="Malik S.B."/>
            <person name="Logsdon J.M. Jr."/>
            <person name="Henze K."/>
            <person name="Gupta A."/>
            <person name="Wang C.C."/>
            <person name="Dunne R.L."/>
            <person name="Upcroft J.A."/>
            <person name="Upcroft P."/>
            <person name="White O."/>
            <person name="Salzberg S.L."/>
            <person name="Tang P."/>
            <person name="Chiu C.-H."/>
            <person name="Lee Y.-S."/>
            <person name="Embley T.M."/>
            <person name="Coombs G.H."/>
            <person name="Mottram J.C."/>
            <person name="Tachezy J."/>
            <person name="Fraser-Liggett C.M."/>
            <person name="Johnson P.J."/>
        </authorList>
    </citation>
    <scope>NUCLEOTIDE SEQUENCE [LARGE SCALE GENOMIC DNA]</scope>
    <source>
        <strain evidence="2">G3</strain>
    </source>
</reference>
<feature type="compositionally biased region" description="Polar residues" evidence="1">
    <location>
        <begin position="52"/>
        <end position="63"/>
    </location>
</feature>
<organism evidence="2 3">
    <name type="scientific">Trichomonas vaginalis (strain ATCC PRA-98 / G3)</name>
    <dbReference type="NCBI Taxonomy" id="412133"/>
    <lineage>
        <taxon>Eukaryota</taxon>
        <taxon>Metamonada</taxon>
        <taxon>Parabasalia</taxon>
        <taxon>Trichomonadida</taxon>
        <taxon>Trichomonadidae</taxon>
        <taxon>Trichomonas</taxon>
    </lineage>
</organism>
<protein>
    <submittedName>
        <fullName evidence="2">Uncharacterized protein</fullName>
    </submittedName>
</protein>
<reference evidence="2" key="1">
    <citation type="submission" date="2006-10" db="EMBL/GenBank/DDBJ databases">
        <authorList>
            <person name="Amadeo P."/>
            <person name="Zhao Q."/>
            <person name="Wortman J."/>
            <person name="Fraser-Liggett C."/>
            <person name="Carlton J."/>
        </authorList>
    </citation>
    <scope>NUCLEOTIDE SEQUENCE</scope>
    <source>
        <strain evidence="2">G3</strain>
    </source>
</reference>
<proteinExistence type="predicted"/>
<feature type="compositionally biased region" description="Basic residues" evidence="1">
    <location>
        <begin position="88"/>
        <end position="98"/>
    </location>
</feature>
<dbReference type="SMR" id="A2FER8"/>
<keyword evidence="3" id="KW-1185">Reference proteome</keyword>